<name>A0A368KSH5_9BACT</name>
<dbReference type="Proteomes" id="UP000253562">
    <property type="component" value="Unassembled WGS sequence"/>
</dbReference>
<feature type="transmembrane region" description="Helical" evidence="1">
    <location>
        <begin position="93"/>
        <end position="111"/>
    </location>
</feature>
<dbReference type="AlphaFoldDB" id="A0A368KSH5"/>
<sequence length="128" mass="14175">MDNPFATPKGNQNASTYLPSANGLLLAGGIGIALYLLRACAVLIYGLLLVQVPIGGPDIDAGQMVWIPFFIADLPWSFWFFDGVQFPSNAIALATYTLIVGLPWIAYGFLLTRLVRWAYRRINQVYFT</sequence>
<accession>A0A368KSH5</accession>
<evidence type="ECO:0000313" key="3">
    <source>
        <dbReference type="Proteomes" id="UP000253562"/>
    </source>
</evidence>
<protein>
    <submittedName>
        <fullName evidence="2">Uncharacterized protein</fullName>
    </submittedName>
</protein>
<evidence type="ECO:0000256" key="1">
    <source>
        <dbReference type="SAM" id="Phobius"/>
    </source>
</evidence>
<dbReference type="RefSeq" id="WP_114368047.1">
    <property type="nucleotide sequence ID" value="NZ_QPEX01000011.1"/>
</dbReference>
<feature type="transmembrane region" description="Helical" evidence="1">
    <location>
        <begin position="64"/>
        <end position="81"/>
    </location>
</feature>
<comment type="caution">
    <text evidence="2">The sequence shown here is derived from an EMBL/GenBank/DDBJ whole genome shotgun (WGS) entry which is preliminary data.</text>
</comment>
<keyword evidence="1" id="KW-0812">Transmembrane</keyword>
<evidence type="ECO:0000313" key="2">
    <source>
        <dbReference type="EMBL" id="RCS52620.1"/>
    </source>
</evidence>
<dbReference type="EMBL" id="QPEX01000011">
    <property type="protein sequence ID" value="RCS52620.1"/>
    <property type="molecule type" value="Genomic_DNA"/>
</dbReference>
<keyword evidence="1" id="KW-1133">Transmembrane helix</keyword>
<proteinExistence type="predicted"/>
<gene>
    <name evidence="2" type="ORF">DTL42_07205</name>
</gene>
<keyword evidence="1" id="KW-0472">Membrane</keyword>
<feature type="transmembrane region" description="Helical" evidence="1">
    <location>
        <begin position="24"/>
        <end position="52"/>
    </location>
</feature>
<reference evidence="2 3" key="1">
    <citation type="submission" date="2018-07" db="EMBL/GenBank/DDBJ databases">
        <title>Comparative genomes isolates from brazilian mangrove.</title>
        <authorList>
            <person name="De Araujo J.E."/>
            <person name="Taketani R.G."/>
            <person name="Silva M.C.P."/>
            <person name="Lourenco M.V."/>
            <person name="Oliveira V.M."/>
            <person name="Andreote F.D."/>
        </authorList>
    </citation>
    <scope>NUCLEOTIDE SEQUENCE [LARGE SCALE GENOMIC DNA]</scope>
    <source>
        <strain evidence="2 3">HEX PRIS-MGV</strain>
    </source>
</reference>
<organism evidence="2 3">
    <name type="scientific">Bremerella cremea</name>
    <dbReference type="NCBI Taxonomy" id="1031537"/>
    <lineage>
        <taxon>Bacteria</taxon>
        <taxon>Pseudomonadati</taxon>
        <taxon>Planctomycetota</taxon>
        <taxon>Planctomycetia</taxon>
        <taxon>Pirellulales</taxon>
        <taxon>Pirellulaceae</taxon>
        <taxon>Bremerella</taxon>
    </lineage>
</organism>